<dbReference type="OrthoDB" id="494915at2759"/>
<keyword evidence="3 9" id="KW-0113">Calvin cycle</keyword>
<dbReference type="GO" id="GO:0009853">
    <property type="term" value="P:photorespiration"/>
    <property type="evidence" value="ECO:0007669"/>
    <property type="project" value="UniProtKB-UniRule"/>
</dbReference>
<comment type="similarity">
    <text evidence="9 10">Belongs to the RuBisCO small chain family.</text>
</comment>
<dbReference type="GeneID" id="9690067"/>
<keyword evidence="5 9" id="KW-0601">Photorespiration</keyword>
<evidence type="ECO:0000256" key="4">
    <source>
        <dbReference type="ARBA" id="ARBA00022640"/>
    </source>
</evidence>
<comment type="function">
    <text evidence="8 9 10">RuBisCO catalyzes two reactions: the carboxylation of D-ribulose 1,5-bisphosphate, the primary event in carbon dioxide fixation, as well as the oxidative fragmentation of the pentose substrate. Both reactions occur simultaneously and in competition at the same active site. Although the small subunit is not catalytic it is essential for maximal activity.</text>
</comment>
<dbReference type="GO" id="GO:0016984">
    <property type="term" value="F:ribulose-bisphosphate carboxylase activity"/>
    <property type="evidence" value="ECO:0007669"/>
    <property type="project" value="UniProtKB-UniRule"/>
</dbReference>
<dbReference type="InterPro" id="IPR024681">
    <property type="entry name" value="RuBisCO_ssu"/>
</dbReference>
<evidence type="ECO:0000313" key="13">
    <source>
        <dbReference type="EMBL" id="EEH51363.1"/>
    </source>
</evidence>
<dbReference type="FunFam" id="3.30.190.10:FF:000001">
    <property type="entry name" value="Ribulose bisphosphate carboxylase small chain, chloroplastic"/>
    <property type="match status" value="1"/>
</dbReference>
<dbReference type="PRINTS" id="PR00152">
    <property type="entry name" value="RUBISCOSMALL"/>
</dbReference>
<dbReference type="HAMAP" id="MF_00859">
    <property type="entry name" value="RuBisCO_S_bact"/>
    <property type="match status" value="1"/>
</dbReference>
<keyword evidence="2 9" id="KW-0602">Photosynthesis</keyword>
<dbReference type="CDD" id="cd03527">
    <property type="entry name" value="RuBisCO_small"/>
    <property type="match status" value="1"/>
</dbReference>
<protein>
    <recommendedName>
        <fullName evidence="9">Ribulose bisphosphate carboxylase small subunit, chloroplastic</fullName>
        <shortName evidence="9">RuBisCO small subunit</shortName>
    </recommendedName>
</protein>
<evidence type="ECO:0000256" key="3">
    <source>
        <dbReference type="ARBA" id="ARBA00022567"/>
    </source>
</evidence>
<dbReference type="EMBL" id="GG663751">
    <property type="protein sequence ID" value="EEH51363.1"/>
    <property type="molecule type" value="Genomic_DNA"/>
</dbReference>
<feature type="region of interest" description="Disordered" evidence="11">
    <location>
        <begin position="160"/>
        <end position="186"/>
    </location>
</feature>
<dbReference type="PANTHER" id="PTHR31262">
    <property type="entry name" value="RIBULOSE BISPHOSPHATE CARBOXYLASE SMALL CHAIN 1, CHLOROPLASTIC"/>
    <property type="match status" value="1"/>
</dbReference>
<evidence type="ECO:0000256" key="8">
    <source>
        <dbReference type="ARBA" id="ARBA00055447"/>
    </source>
</evidence>
<comment type="subcellular location">
    <subcellularLocation>
        <location evidence="9">Plastid</location>
        <location evidence="9">Chloroplast</location>
    </subcellularLocation>
</comment>
<dbReference type="Proteomes" id="UP000001876">
    <property type="component" value="Unassembled WGS sequence"/>
</dbReference>
<evidence type="ECO:0000256" key="5">
    <source>
        <dbReference type="ARBA" id="ARBA00023238"/>
    </source>
</evidence>
<evidence type="ECO:0000256" key="2">
    <source>
        <dbReference type="ARBA" id="ARBA00022531"/>
    </source>
</evidence>
<proteinExistence type="inferred from homology"/>
<comment type="miscellaneous">
    <text evidence="9">The basic functional RuBisCO is composed of a large chain homodimer in a 'head-to-tail' conformation. In form I RuBisCO this homodimer is arranged in a barrel-like tetramer with the small subunits forming a tetrameric 'cap' on each end of the 'barrel'.</text>
</comment>
<evidence type="ECO:0000256" key="9">
    <source>
        <dbReference type="HAMAP-Rule" id="MF_00860"/>
    </source>
</evidence>
<dbReference type="GO" id="GO:0009507">
    <property type="term" value="C:chloroplast"/>
    <property type="evidence" value="ECO:0007669"/>
    <property type="project" value="UniProtKB-SubCell"/>
</dbReference>
<keyword evidence="6 9" id="KW-0120">Carbon dioxide fixation</keyword>
<evidence type="ECO:0000256" key="11">
    <source>
        <dbReference type="SAM" id="MobiDB-lite"/>
    </source>
</evidence>
<keyword evidence="4 9" id="KW-0934">Plastid</keyword>
<dbReference type="eggNOG" id="ENOG502QT0M">
    <property type="taxonomic scope" value="Eukaryota"/>
</dbReference>
<dbReference type="SMART" id="SM00961">
    <property type="entry name" value="RuBisCO_small"/>
    <property type="match status" value="1"/>
</dbReference>
<keyword evidence="1 9" id="KW-0150">Chloroplast</keyword>
<dbReference type="KEGG" id="mpp:MICPUCDRAFT_37122"/>
<dbReference type="AlphaFoldDB" id="C1N9I5"/>
<keyword evidence="14" id="KW-1185">Reference proteome</keyword>
<dbReference type="OMA" id="WIPTIEF"/>
<organism evidence="14">
    <name type="scientific">Micromonas pusilla (strain CCMP1545)</name>
    <name type="common">Picoplanktonic green alga</name>
    <dbReference type="NCBI Taxonomy" id="564608"/>
    <lineage>
        <taxon>Eukaryota</taxon>
        <taxon>Viridiplantae</taxon>
        <taxon>Chlorophyta</taxon>
        <taxon>Mamiellophyceae</taxon>
        <taxon>Mamiellales</taxon>
        <taxon>Mamiellaceae</taxon>
        <taxon>Micromonas</taxon>
    </lineage>
</organism>
<sequence>MAALCSVAPVVAKVPAVSTGKASKSSAMQVWNPTNNKFFETFSFLPPLSDQEIARQVQYLINNGWAPCIEFEGAGKAYCDTHGWSGLDSSVNAGYYDNRYWVMWKLPMYGCTSPDEVLAEVRACTRAFPDCFIRVAGFDNIKQVQCSSFLAHRPANDRTFQPVTGRQVGDGGAAPAAGGSQQNYSW</sequence>
<evidence type="ECO:0000256" key="1">
    <source>
        <dbReference type="ARBA" id="ARBA00022528"/>
    </source>
</evidence>
<dbReference type="RefSeq" id="XP_003064458.1">
    <property type="nucleotide sequence ID" value="XM_003064412.1"/>
</dbReference>
<dbReference type="InterPro" id="IPR036385">
    <property type="entry name" value="RuBisCO_ssu_sf"/>
</dbReference>
<feature type="domain" description="Ribulose bisphosphate carboxylase small subunit" evidence="12">
    <location>
        <begin position="38"/>
        <end position="154"/>
    </location>
</feature>
<evidence type="ECO:0000256" key="7">
    <source>
        <dbReference type="ARBA" id="ARBA00038826"/>
    </source>
</evidence>
<name>C1N9I5_MICPC</name>
<evidence type="ECO:0000313" key="14">
    <source>
        <dbReference type="Proteomes" id="UP000001876"/>
    </source>
</evidence>
<dbReference type="SUPFAM" id="SSF55239">
    <property type="entry name" value="RuBisCO, small subunit"/>
    <property type="match status" value="1"/>
</dbReference>
<dbReference type="Gene3D" id="3.30.190.10">
    <property type="entry name" value="Ribulose bisphosphate carboxylase, small subunit"/>
    <property type="match status" value="1"/>
</dbReference>
<dbReference type="Pfam" id="PF00101">
    <property type="entry name" value="RuBisCO_small"/>
    <property type="match status" value="1"/>
</dbReference>
<evidence type="ECO:0000256" key="6">
    <source>
        <dbReference type="ARBA" id="ARBA00023300"/>
    </source>
</evidence>
<reference evidence="13 14" key="1">
    <citation type="journal article" date="2009" name="Science">
        <title>Green evolution and dynamic adaptations revealed by genomes of the marine picoeukaryotes Micromonas.</title>
        <authorList>
            <person name="Worden A.Z."/>
            <person name="Lee J.H."/>
            <person name="Mock T."/>
            <person name="Rouze P."/>
            <person name="Simmons M.P."/>
            <person name="Aerts A.L."/>
            <person name="Allen A.E."/>
            <person name="Cuvelier M.L."/>
            <person name="Derelle E."/>
            <person name="Everett M.V."/>
            <person name="Foulon E."/>
            <person name="Grimwood J."/>
            <person name="Gundlach H."/>
            <person name="Henrissat B."/>
            <person name="Napoli C."/>
            <person name="McDonald S.M."/>
            <person name="Parker M.S."/>
            <person name="Rombauts S."/>
            <person name="Salamov A."/>
            <person name="Von Dassow P."/>
            <person name="Badger J.H."/>
            <person name="Coutinho P.M."/>
            <person name="Demir E."/>
            <person name="Dubchak I."/>
            <person name="Gentemann C."/>
            <person name="Eikrem W."/>
            <person name="Gready J.E."/>
            <person name="John U."/>
            <person name="Lanier W."/>
            <person name="Lindquist E.A."/>
            <person name="Lucas S."/>
            <person name="Mayer K.F."/>
            <person name="Moreau H."/>
            <person name="Not F."/>
            <person name="Otillar R."/>
            <person name="Panaud O."/>
            <person name="Pangilinan J."/>
            <person name="Paulsen I."/>
            <person name="Piegu B."/>
            <person name="Poliakov A."/>
            <person name="Robbens S."/>
            <person name="Schmutz J."/>
            <person name="Toulza E."/>
            <person name="Wyss T."/>
            <person name="Zelensky A."/>
            <person name="Zhou K."/>
            <person name="Armbrust E.V."/>
            <person name="Bhattacharya D."/>
            <person name="Goodenough U.W."/>
            <person name="Van de Peer Y."/>
            <person name="Grigoriev I.V."/>
        </authorList>
    </citation>
    <scope>NUCLEOTIDE SEQUENCE [LARGE SCALE GENOMIC DNA]</scope>
    <source>
        <strain evidence="13 14">CCMP1545</strain>
    </source>
</reference>
<dbReference type="STRING" id="564608.C1N9I5"/>
<evidence type="ECO:0000256" key="10">
    <source>
        <dbReference type="RuleBase" id="RU003627"/>
    </source>
</evidence>
<dbReference type="GO" id="GO:0019253">
    <property type="term" value="P:reductive pentose-phosphate cycle"/>
    <property type="evidence" value="ECO:0007669"/>
    <property type="project" value="UniProtKB-UniRule"/>
</dbReference>
<evidence type="ECO:0000259" key="12">
    <source>
        <dbReference type="SMART" id="SM00961"/>
    </source>
</evidence>
<comment type="subunit">
    <text evidence="7 9 10">Heterohexadecamer of 8 large and 8 small subunits.</text>
</comment>
<gene>
    <name evidence="9" type="primary">RBCS</name>
    <name evidence="13" type="ORF">MICPUCDRAFT_37122</name>
</gene>
<dbReference type="InterPro" id="IPR000894">
    <property type="entry name" value="RuBisCO_ssu_dom"/>
</dbReference>
<accession>C1N9I5</accession>